<comment type="caution">
    <text evidence="7">The sequence shown here is derived from an EMBL/GenBank/DDBJ whole genome shotgun (WGS) entry which is preliminary data.</text>
</comment>
<evidence type="ECO:0000256" key="3">
    <source>
        <dbReference type="ARBA" id="ARBA00022989"/>
    </source>
</evidence>
<evidence type="ECO:0000256" key="6">
    <source>
        <dbReference type="SAM" id="Phobius"/>
    </source>
</evidence>
<evidence type="ECO:0000313" key="8">
    <source>
        <dbReference type="Proteomes" id="UP001629113"/>
    </source>
</evidence>
<evidence type="ECO:0000313" key="7">
    <source>
        <dbReference type="EMBL" id="KAL3420734.1"/>
    </source>
</evidence>
<gene>
    <name evidence="7" type="ORF">PVAG01_07179</name>
</gene>
<sequence length="174" mass="18809">MPEGPVPIRTAQVLGIFTSTLTAGASIGLSSQLVPRLLESPTPLMLKQWNRSFQSGKKNMPPLALLAASSYFFLAYRSRQLVGANAATWKLYLAAGLLSFGIIPYTLLFMMPTNKKLLAKVDETAALSFKDEVVEAGLGEETAHKLIDKWGLLNLGRGVMLAFSGLLGAYTTVF</sequence>
<protein>
    <submittedName>
        <fullName evidence="7">DUF1772 domain containing protein</fullName>
    </submittedName>
</protein>
<organism evidence="7 8">
    <name type="scientific">Phlyctema vagabunda</name>
    <dbReference type="NCBI Taxonomy" id="108571"/>
    <lineage>
        <taxon>Eukaryota</taxon>
        <taxon>Fungi</taxon>
        <taxon>Dikarya</taxon>
        <taxon>Ascomycota</taxon>
        <taxon>Pezizomycotina</taxon>
        <taxon>Leotiomycetes</taxon>
        <taxon>Helotiales</taxon>
        <taxon>Dermateaceae</taxon>
        <taxon>Phlyctema</taxon>
    </lineage>
</organism>
<keyword evidence="8" id="KW-1185">Reference proteome</keyword>
<feature type="transmembrane region" description="Helical" evidence="6">
    <location>
        <begin position="59"/>
        <end position="77"/>
    </location>
</feature>
<dbReference type="PANTHER" id="PTHR35042:SF1">
    <property type="entry name" value="DUF1772-DOMAIN-CONTAINING PROTEIN"/>
    <property type="match status" value="1"/>
</dbReference>
<dbReference type="Proteomes" id="UP001629113">
    <property type="component" value="Unassembled WGS sequence"/>
</dbReference>
<keyword evidence="4 6" id="KW-0472">Membrane</keyword>
<keyword evidence="3 6" id="KW-1133">Transmembrane helix</keyword>
<evidence type="ECO:0000256" key="4">
    <source>
        <dbReference type="ARBA" id="ARBA00023136"/>
    </source>
</evidence>
<feature type="transmembrane region" description="Helical" evidence="6">
    <location>
        <begin position="89"/>
        <end position="110"/>
    </location>
</feature>
<comment type="subcellular location">
    <subcellularLocation>
        <location evidence="1">Membrane</location>
        <topology evidence="1">Multi-pass membrane protein</topology>
    </subcellularLocation>
</comment>
<name>A0ABR4PBS8_9HELO</name>
<reference evidence="7 8" key="1">
    <citation type="submission" date="2024-06" db="EMBL/GenBank/DDBJ databases">
        <title>Complete genome of Phlyctema vagabunda strain 19-DSS-EL-015.</title>
        <authorList>
            <person name="Fiorenzani C."/>
        </authorList>
    </citation>
    <scope>NUCLEOTIDE SEQUENCE [LARGE SCALE GENOMIC DNA]</scope>
    <source>
        <strain evidence="7 8">19-DSS-EL-015</strain>
    </source>
</reference>
<dbReference type="InterPro" id="IPR013901">
    <property type="entry name" value="Anthrone_oxy"/>
</dbReference>
<dbReference type="EMBL" id="JBFCZG010000006">
    <property type="protein sequence ID" value="KAL3420734.1"/>
    <property type="molecule type" value="Genomic_DNA"/>
</dbReference>
<accession>A0ABR4PBS8</accession>
<evidence type="ECO:0000256" key="1">
    <source>
        <dbReference type="ARBA" id="ARBA00004141"/>
    </source>
</evidence>
<evidence type="ECO:0000256" key="5">
    <source>
        <dbReference type="ARBA" id="ARBA00034313"/>
    </source>
</evidence>
<feature type="transmembrane region" description="Helical" evidence="6">
    <location>
        <begin position="12"/>
        <end position="38"/>
    </location>
</feature>
<keyword evidence="2 6" id="KW-0812">Transmembrane</keyword>
<proteinExistence type="inferred from homology"/>
<comment type="similarity">
    <text evidence="5">Belongs to the anthrone oxygenase family.</text>
</comment>
<dbReference type="Pfam" id="PF08592">
    <property type="entry name" value="Anthrone_oxy"/>
    <property type="match status" value="1"/>
</dbReference>
<evidence type="ECO:0000256" key="2">
    <source>
        <dbReference type="ARBA" id="ARBA00022692"/>
    </source>
</evidence>
<dbReference type="PANTHER" id="PTHR35042">
    <property type="entry name" value="ANTHRONE OXYGENASE ENCC"/>
    <property type="match status" value="1"/>
</dbReference>